<reference evidence="1 2" key="1">
    <citation type="submission" date="2018-12" db="EMBL/GenBank/DDBJ databases">
        <title>Whole genome sequence of a Pandoraea apista isolate from a patient with cystic fibrosis.</title>
        <authorList>
            <person name="Kenna D.T."/>
            <person name="Turton J.F."/>
        </authorList>
    </citation>
    <scope>NUCLEOTIDE SEQUENCE [LARGE SCALE GENOMIC DNA]</scope>
    <source>
        <strain evidence="1 2">Pa13324</strain>
    </source>
</reference>
<dbReference type="Proteomes" id="UP000270216">
    <property type="component" value="Unassembled WGS sequence"/>
</dbReference>
<keyword evidence="1" id="KW-0540">Nuclease</keyword>
<keyword evidence="1" id="KW-0378">Hydrolase</keyword>
<keyword evidence="2" id="KW-1185">Reference proteome</keyword>
<comment type="caution">
    <text evidence="1">The sequence shown here is derived from an EMBL/GenBank/DDBJ whole genome shotgun (WGS) entry which is preliminary data.</text>
</comment>
<proteinExistence type="predicted"/>
<dbReference type="EMBL" id="RWHX01000095">
    <property type="protein sequence ID" value="RSK73732.1"/>
    <property type="molecule type" value="Genomic_DNA"/>
</dbReference>
<dbReference type="GO" id="GO:0004519">
    <property type="term" value="F:endonuclease activity"/>
    <property type="evidence" value="ECO:0007669"/>
    <property type="project" value="UniProtKB-KW"/>
</dbReference>
<sequence length="276" mass="31147">MPRTNANHVENDESSNRYKRIIADIFLKHHAAGDFPLEFDRTEIEETARQLGIVLPKNLGDVMYAIRYRIEMPREVVLAADSGMEWVIKGAGRARYRFEQVPLCRIVPNANLVSIKLPDSTPGIIGKYSLNDEQALLAKVRYNRLVDVFLGITAYSLQNHLRTTVKGIGQIEIDEVYVGLDRHGRQFVVPVQAKGGKDKHGVVQTQQDIAWCKQKLPQLISRPVSAQFMADGRIAMFELTLEGDAVRVVDEKHYELVPPKDISNEDLVAYSNRVPA</sequence>
<name>A0ABX9ZHA3_9BURK</name>
<dbReference type="RefSeq" id="WP_107338518.1">
    <property type="nucleotide sequence ID" value="NZ_PYYA01000060.1"/>
</dbReference>
<keyword evidence="1" id="KW-0255">Endonuclease</keyword>
<evidence type="ECO:0000313" key="2">
    <source>
        <dbReference type="Proteomes" id="UP000270216"/>
    </source>
</evidence>
<evidence type="ECO:0000313" key="1">
    <source>
        <dbReference type="EMBL" id="RSK73732.1"/>
    </source>
</evidence>
<gene>
    <name evidence="1" type="ORF">EJE83_25360</name>
</gene>
<protein>
    <submittedName>
        <fullName evidence="1">Endonuclease</fullName>
    </submittedName>
</protein>
<accession>A0ABX9ZHA3</accession>
<organism evidence="1 2">
    <name type="scientific">Pandoraea apista</name>
    <dbReference type="NCBI Taxonomy" id="93218"/>
    <lineage>
        <taxon>Bacteria</taxon>
        <taxon>Pseudomonadati</taxon>
        <taxon>Pseudomonadota</taxon>
        <taxon>Betaproteobacteria</taxon>
        <taxon>Burkholderiales</taxon>
        <taxon>Burkholderiaceae</taxon>
        <taxon>Pandoraea</taxon>
    </lineage>
</organism>